<reference evidence="2 3" key="1">
    <citation type="submission" date="2021-04" db="EMBL/GenBank/DDBJ databases">
        <title>Genomic features of Candidatus Phytoplasma meliae isolate ChTYXIII (1SrXIII-G).</title>
        <authorList>
            <person name="Fernandez F.D."/>
            <person name="Conci L.R."/>
        </authorList>
    </citation>
    <scope>NUCLEOTIDE SEQUENCE [LARGE SCALE GENOMIC DNA]</scope>
    <source>
        <strain evidence="2">ChTYXIII-Mo</strain>
    </source>
</reference>
<keyword evidence="3" id="KW-1185">Reference proteome</keyword>
<dbReference type="Proteomes" id="UP001195571">
    <property type="component" value="Unassembled WGS sequence"/>
</dbReference>
<name>A0ABS5CYZ9_9MOLU</name>
<dbReference type="RefSeq" id="WP_203552047.1">
    <property type="nucleotide sequence ID" value="NZ_JACAOD020000002.1"/>
</dbReference>
<dbReference type="EMBL" id="JACAOD020000015">
    <property type="protein sequence ID" value="MBP5836208.1"/>
    <property type="molecule type" value="Genomic_DNA"/>
</dbReference>
<sequence>MNRIFNLSQIIKQLQIDNSFKIIIFNKKNNNLESPTNYNRGLKILYLNPKLISKLKNMLEEIKQPPFTIKIAPKLDKDYNFDEEQKILFVKESKELQNVNGPLWLQDMKQKWQN</sequence>
<accession>A0ABS5CYZ9</accession>
<organism evidence="2 3">
    <name type="scientific">Candidatus Phytoplasma meliae</name>
    <dbReference type="NCBI Taxonomy" id="1848402"/>
    <lineage>
        <taxon>Bacteria</taxon>
        <taxon>Bacillati</taxon>
        <taxon>Mycoplasmatota</taxon>
        <taxon>Mollicutes</taxon>
        <taxon>Acholeplasmatales</taxon>
        <taxon>Acholeplasmataceae</taxon>
        <taxon>Candidatus Phytoplasma</taxon>
        <taxon>16SrXIII (Mexican periwinkle virescence group)</taxon>
    </lineage>
</organism>
<comment type="caution">
    <text evidence="2">The sequence shown here is derived from an EMBL/GenBank/DDBJ whole genome shotgun (WGS) entry which is preliminary data.</text>
</comment>
<proteinExistence type="predicted"/>
<protein>
    <submittedName>
        <fullName evidence="2">Uncharacterized protein</fullName>
    </submittedName>
</protein>
<evidence type="ECO:0000313" key="2">
    <source>
        <dbReference type="EMBL" id="MBP5836208.1"/>
    </source>
</evidence>
<gene>
    <name evidence="1" type="ORF">CHTY_000850</name>
    <name evidence="2" type="ORF">CHTY_003130</name>
</gene>
<evidence type="ECO:0000313" key="3">
    <source>
        <dbReference type="Proteomes" id="UP001195571"/>
    </source>
</evidence>
<evidence type="ECO:0000313" key="1">
    <source>
        <dbReference type="EMBL" id="MBP5835781.1"/>
    </source>
</evidence>
<dbReference type="EMBL" id="JACAOD020000002">
    <property type="protein sequence ID" value="MBP5835781.1"/>
    <property type="molecule type" value="Genomic_DNA"/>
</dbReference>